<gene>
    <name evidence="1" type="ORF">HNY73_021789</name>
</gene>
<evidence type="ECO:0000313" key="1">
    <source>
        <dbReference type="EMBL" id="KAF8763621.1"/>
    </source>
</evidence>
<evidence type="ECO:0000313" key="2">
    <source>
        <dbReference type="Proteomes" id="UP000807504"/>
    </source>
</evidence>
<organism evidence="1 2">
    <name type="scientific">Argiope bruennichi</name>
    <name type="common">Wasp spider</name>
    <name type="synonym">Aranea bruennichi</name>
    <dbReference type="NCBI Taxonomy" id="94029"/>
    <lineage>
        <taxon>Eukaryota</taxon>
        <taxon>Metazoa</taxon>
        <taxon>Ecdysozoa</taxon>
        <taxon>Arthropoda</taxon>
        <taxon>Chelicerata</taxon>
        <taxon>Arachnida</taxon>
        <taxon>Araneae</taxon>
        <taxon>Araneomorphae</taxon>
        <taxon>Entelegynae</taxon>
        <taxon>Araneoidea</taxon>
        <taxon>Araneidae</taxon>
        <taxon>Argiope</taxon>
    </lineage>
</organism>
<sequence>MHSNKMTSRLLSPVSRFHRKTFPLAVLELRLRAANLFRRPAEGSDSRHALNGQKGRQGQQLHFFSPLNPKTNRIETFVTRYKRVEETFAENIVVNRQSFFFFILPRRREKCVLVLSGRRGYQQSVYVKQSERMAAAELLLSPLSDRQ</sequence>
<dbReference type="EMBL" id="JABXBU010002231">
    <property type="protein sequence ID" value="KAF8763621.1"/>
    <property type="molecule type" value="Genomic_DNA"/>
</dbReference>
<protein>
    <submittedName>
        <fullName evidence="1">Uncharacterized protein</fullName>
    </submittedName>
</protein>
<name>A0A8T0E108_ARGBR</name>
<dbReference type="Proteomes" id="UP000807504">
    <property type="component" value="Unassembled WGS sequence"/>
</dbReference>
<reference evidence="1" key="1">
    <citation type="journal article" date="2020" name="bioRxiv">
        <title>Chromosome-level reference genome of the European wasp spider Argiope bruennichi: a resource for studies on range expansion and evolutionary adaptation.</title>
        <authorList>
            <person name="Sheffer M.M."/>
            <person name="Hoppe A."/>
            <person name="Krehenwinkel H."/>
            <person name="Uhl G."/>
            <person name="Kuss A.W."/>
            <person name="Jensen L."/>
            <person name="Jensen C."/>
            <person name="Gillespie R.G."/>
            <person name="Hoff K.J."/>
            <person name="Prost S."/>
        </authorList>
    </citation>
    <scope>NUCLEOTIDE SEQUENCE</scope>
</reference>
<accession>A0A8T0E108</accession>
<keyword evidence="2" id="KW-1185">Reference proteome</keyword>
<proteinExistence type="predicted"/>
<comment type="caution">
    <text evidence="1">The sequence shown here is derived from an EMBL/GenBank/DDBJ whole genome shotgun (WGS) entry which is preliminary data.</text>
</comment>
<dbReference type="AlphaFoldDB" id="A0A8T0E108"/>
<reference evidence="1" key="2">
    <citation type="submission" date="2020-06" db="EMBL/GenBank/DDBJ databases">
        <authorList>
            <person name="Sheffer M."/>
        </authorList>
    </citation>
    <scope>NUCLEOTIDE SEQUENCE</scope>
</reference>